<dbReference type="InterPro" id="IPR008868">
    <property type="entry name" value="TniB"/>
</dbReference>
<dbReference type="SUPFAM" id="SSF52540">
    <property type="entry name" value="P-loop containing nucleoside triphosphate hydrolases"/>
    <property type="match status" value="1"/>
</dbReference>
<dbReference type="RefSeq" id="WP_116559980.1">
    <property type="nucleotide sequence ID" value="NZ_QDKM01000017.1"/>
</dbReference>
<keyword evidence="2" id="KW-1185">Reference proteome</keyword>
<dbReference type="Pfam" id="PF05621">
    <property type="entry name" value="TniB"/>
    <property type="match status" value="1"/>
</dbReference>
<dbReference type="OrthoDB" id="5288220at2"/>
<protein>
    <submittedName>
        <fullName evidence="1">Transposase</fullName>
    </submittedName>
</protein>
<comment type="caution">
    <text evidence="1">The sequence shown here is derived from an EMBL/GenBank/DDBJ whole genome shotgun (WGS) entry which is preliminary data.</text>
</comment>
<sequence length="321" mass="36353">MIGDTDNLRVLEDLNKLHINTPRDAEFASHLNRLLRRDENGEILAEARKFTRTGETRGIMVIDGAGGGKSTLISHALETHPALAKGADGMPKYISSLVPSPATFKSMTEELLDKSGYPEVSRRREAWGMWKIFRSRLESFGTTVLWIDEAHDLFCADRNLILRAVKTLMQGDGAVIVILSGTEMLAEIVRSDPQVQRRFSTLYLPPVSVQTDGEQFRGVIDAYCAKAGLVPPVESELVDRLFHASRYRFGRCVENIMNAIERALIDEDEQLDIDHFAQGWAMQEGCVLGANVFLAKEWWMIDLDRHEDEEQPTRRRKKKRV</sequence>
<dbReference type="AlphaFoldDB" id="A0A2T8HPC8"/>
<dbReference type="Gene3D" id="3.40.50.300">
    <property type="entry name" value="P-loop containing nucleotide triphosphate hydrolases"/>
    <property type="match status" value="1"/>
</dbReference>
<name>A0A2T8HPC8_9RHOB</name>
<dbReference type="EMBL" id="QDKM01000017">
    <property type="protein sequence ID" value="PVH27301.1"/>
    <property type="molecule type" value="Genomic_DNA"/>
</dbReference>
<organism evidence="1 2">
    <name type="scientific">Pararhodobacter oceanensis</name>
    <dbReference type="NCBI Taxonomy" id="2172121"/>
    <lineage>
        <taxon>Bacteria</taxon>
        <taxon>Pseudomonadati</taxon>
        <taxon>Pseudomonadota</taxon>
        <taxon>Alphaproteobacteria</taxon>
        <taxon>Rhodobacterales</taxon>
        <taxon>Paracoccaceae</taxon>
        <taxon>Pararhodobacter</taxon>
    </lineage>
</organism>
<evidence type="ECO:0000313" key="1">
    <source>
        <dbReference type="EMBL" id="PVH27301.1"/>
    </source>
</evidence>
<dbReference type="Proteomes" id="UP000245911">
    <property type="component" value="Unassembled WGS sequence"/>
</dbReference>
<evidence type="ECO:0000313" key="2">
    <source>
        <dbReference type="Proteomes" id="UP000245911"/>
    </source>
</evidence>
<accession>A0A2T8HPC8</accession>
<gene>
    <name evidence="1" type="ORF">DDE20_18390</name>
</gene>
<reference evidence="1 2" key="1">
    <citation type="submission" date="2018-04" db="EMBL/GenBank/DDBJ databases">
        <title>Pararhodobacter oceanense sp. nov., isolated from marine intertidal sediment.</title>
        <authorList>
            <person name="Wang X.-L."/>
            <person name="Du Z.-J."/>
        </authorList>
    </citation>
    <scope>NUCLEOTIDE SEQUENCE [LARGE SCALE GENOMIC DNA]</scope>
    <source>
        <strain evidence="1 2">AM505</strain>
    </source>
</reference>
<dbReference type="InterPro" id="IPR027417">
    <property type="entry name" value="P-loop_NTPase"/>
</dbReference>
<proteinExistence type="predicted"/>